<dbReference type="AlphaFoldDB" id="A0A5B7FS28"/>
<reference evidence="1 2" key="1">
    <citation type="submission" date="2019-05" db="EMBL/GenBank/DDBJ databases">
        <title>Another draft genome of Portunus trituberculatus and its Hox gene families provides insights of decapod evolution.</title>
        <authorList>
            <person name="Jeong J.-H."/>
            <person name="Song I."/>
            <person name="Kim S."/>
            <person name="Choi T."/>
            <person name="Kim D."/>
            <person name="Ryu S."/>
            <person name="Kim W."/>
        </authorList>
    </citation>
    <scope>NUCLEOTIDE SEQUENCE [LARGE SCALE GENOMIC DNA]</scope>
    <source>
        <tissue evidence="1">Muscle</tissue>
    </source>
</reference>
<accession>A0A5B7FS28</accession>
<name>A0A5B7FS28_PORTR</name>
<dbReference type="Proteomes" id="UP000324222">
    <property type="component" value="Unassembled WGS sequence"/>
</dbReference>
<evidence type="ECO:0000313" key="2">
    <source>
        <dbReference type="Proteomes" id="UP000324222"/>
    </source>
</evidence>
<keyword evidence="2" id="KW-1185">Reference proteome</keyword>
<protein>
    <submittedName>
        <fullName evidence="1">Uncharacterized protein</fullName>
    </submittedName>
</protein>
<sequence length="37" mass="4308">MKIRNLVRVKVLYEPQHSISGFTAITPGEKLQRRFHG</sequence>
<proteinExistence type="predicted"/>
<evidence type="ECO:0000313" key="1">
    <source>
        <dbReference type="EMBL" id="MPC47823.1"/>
    </source>
</evidence>
<comment type="caution">
    <text evidence="1">The sequence shown here is derived from an EMBL/GenBank/DDBJ whole genome shotgun (WGS) entry which is preliminary data.</text>
</comment>
<dbReference type="EMBL" id="VSRR010007938">
    <property type="protein sequence ID" value="MPC47823.1"/>
    <property type="molecule type" value="Genomic_DNA"/>
</dbReference>
<gene>
    <name evidence="1" type="ORF">E2C01_041581</name>
</gene>
<organism evidence="1 2">
    <name type="scientific">Portunus trituberculatus</name>
    <name type="common">Swimming crab</name>
    <name type="synonym">Neptunus trituberculatus</name>
    <dbReference type="NCBI Taxonomy" id="210409"/>
    <lineage>
        <taxon>Eukaryota</taxon>
        <taxon>Metazoa</taxon>
        <taxon>Ecdysozoa</taxon>
        <taxon>Arthropoda</taxon>
        <taxon>Crustacea</taxon>
        <taxon>Multicrustacea</taxon>
        <taxon>Malacostraca</taxon>
        <taxon>Eumalacostraca</taxon>
        <taxon>Eucarida</taxon>
        <taxon>Decapoda</taxon>
        <taxon>Pleocyemata</taxon>
        <taxon>Brachyura</taxon>
        <taxon>Eubrachyura</taxon>
        <taxon>Portunoidea</taxon>
        <taxon>Portunidae</taxon>
        <taxon>Portuninae</taxon>
        <taxon>Portunus</taxon>
    </lineage>
</organism>